<dbReference type="SUPFAM" id="SSF53335">
    <property type="entry name" value="S-adenosyl-L-methionine-dependent methyltransferases"/>
    <property type="match status" value="1"/>
</dbReference>
<evidence type="ECO:0000313" key="2">
    <source>
        <dbReference type="Proteomes" id="UP000284407"/>
    </source>
</evidence>
<dbReference type="STRING" id="1443111.Z949_448"/>
<dbReference type="AlphaFoldDB" id="A0A420DU23"/>
<comment type="caution">
    <text evidence="1">The sequence shown here is derived from an EMBL/GenBank/DDBJ whole genome shotgun (WGS) entry which is preliminary data.</text>
</comment>
<dbReference type="PANTHER" id="PTHR20974:SF0">
    <property type="entry name" value="UPF0585 PROTEIN CG18661"/>
    <property type="match status" value="1"/>
</dbReference>
<dbReference type="Gene3D" id="3.40.50.150">
    <property type="entry name" value="Vaccinia Virus protein VP39"/>
    <property type="match status" value="1"/>
</dbReference>
<dbReference type="InterPro" id="IPR010342">
    <property type="entry name" value="DUF938"/>
</dbReference>
<organism evidence="1 2">
    <name type="scientific">Sulfitobacter guttiformis</name>
    <dbReference type="NCBI Taxonomy" id="74349"/>
    <lineage>
        <taxon>Bacteria</taxon>
        <taxon>Pseudomonadati</taxon>
        <taxon>Pseudomonadota</taxon>
        <taxon>Alphaproteobacteria</taxon>
        <taxon>Rhodobacterales</taxon>
        <taxon>Roseobacteraceae</taxon>
        <taxon>Sulfitobacter</taxon>
    </lineage>
</organism>
<reference evidence="1 2" key="1">
    <citation type="submission" date="2018-09" db="EMBL/GenBank/DDBJ databases">
        <title>Genomic Encyclopedia of Archaeal and Bacterial Type Strains, Phase II (KMG-II): from individual species to whole genera.</title>
        <authorList>
            <person name="Goeker M."/>
        </authorList>
    </citation>
    <scope>NUCLEOTIDE SEQUENCE [LARGE SCALE GENOMIC DNA]</scope>
    <source>
        <strain evidence="1 2">DSM 11458</strain>
    </source>
</reference>
<keyword evidence="2" id="KW-1185">Reference proteome</keyword>
<proteinExistence type="predicted"/>
<gene>
    <name evidence="1" type="ORF">C8N30_2370</name>
</gene>
<evidence type="ECO:0000313" key="1">
    <source>
        <dbReference type="EMBL" id="RKE97745.1"/>
    </source>
</evidence>
<dbReference type="Pfam" id="PF06080">
    <property type="entry name" value="DUF938"/>
    <property type="match status" value="1"/>
</dbReference>
<accession>A0A420DU23</accession>
<dbReference type="EMBL" id="RAQK01000001">
    <property type="protein sequence ID" value="RKE97745.1"/>
    <property type="molecule type" value="Genomic_DNA"/>
</dbReference>
<dbReference type="InterPro" id="IPR029063">
    <property type="entry name" value="SAM-dependent_MTases_sf"/>
</dbReference>
<sequence length="189" mass="20368">MGVIVELLRVHAPPHGRALELASGTGQHVMALASALPQIDWHPSEVAADRMASIDAYAATAQLPNLHPARHLDATRRGWSQCLQPFDLIHLGNLLHLIPQAGAYTLLTEASVALAPAGTLTLYGPFMREGRLTSEGDAKFNAELQAANPAIGYKDDRWINEVLTSTGLVVSVHDMPSNNLAFIARRSPE</sequence>
<dbReference type="PANTHER" id="PTHR20974">
    <property type="entry name" value="UPF0585 PROTEIN CG18661"/>
    <property type="match status" value="1"/>
</dbReference>
<dbReference type="Proteomes" id="UP000284407">
    <property type="component" value="Unassembled WGS sequence"/>
</dbReference>
<name>A0A420DU23_9RHOB</name>
<protein>
    <submittedName>
        <fullName evidence="1">Uncharacterized protein DUF938</fullName>
    </submittedName>
</protein>